<dbReference type="GO" id="GO:0051082">
    <property type="term" value="F:unfolded protein binding"/>
    <property type="evidence" value="ECO:0007669"/>
    <property type="project" value="InterPro"/>
</dbReference>
<evidence type="ECO:0000256" key="12">
    <source>
        <dbReference type="ARBA" id="ARBA00023186"/>
    </source>
</evidence>
<evidence type="ECO:0000256" key="14">
    <source>
        <dbReference type="ARBA" id="ARBA00031542"/>
    </source>
</evidence>
<reference evidence="17 18" key="1">
    <citation type="submission" date="2019-02" db="EMBL/GenBank/DDBJ databases">
        <title>Genomic Encyclopedia of Type Strains, Phase IV (KMG-IV): sequencing the most valuable type-strain genomes for metagenomic binning, comparative biology and taxonomic classification.</title>
        <authorList>
            <person name="Goeker M."/>
        </authorList>
    </citation>
    <scope>NUCLEOTIDE SEQUENCE [LARGE SCALE GENOMIC DNA]</scope>
    <source>
        <strain evidence="17 18">DSM 105135</strain>
    </source>
</reference>
<comment type="similarity">
    <text evidence="3">Belongs to the lipase chaperone family.</text>
</comment>
<comment type="caution">
    <text evidence="17">The sequence shown here is derived from an EMBL/GenBank/DDBJ whole genome shotgun (WGS) entry which is preliminary data.</text>
</comment>
<dbReference type="AlphaFoldDB" id="A0A4Q7YK94"/>
<comment type="subcellular location">
    <subcellularLocation>
        <location evidence="2">Cell inner membrane</location>
        <topology evidence="2">Single-pass membrane protein</topology>
        <orientation evidence="2">Periplasmic side</orientation>
    </subcellularLocation>
</comment>
<evidence type="ECO:0000256" key="1">
    <source>
        <dbReference type="ARBA" id="ARBA00003280"/>
    </source>
</evidence>
<evidence type="ECO:0000256" key="15">
    <source>
        <dbReference type="ARBA" id="ARBA00033028"/>
    </source>
</evidence>
<evidence type="ECO:0000256" key="3">
    <source>
        <dbReference type="ARBA" id="ARBA00010358"/>
    </source>
</evidence>
<keyword evidence="9 16" id="KW-1133">Transmembrane helix</keyword>
<protein>
    <recommendedName>
        <fullName evidence="4">Lipase chaperone</fullName>
    </recommendedName>
    <alternativeName>
        <fullName evidence="15">Lipase foldase</fullName>
    </alternativeName>
    <alternativeName>
        <fullName evidence="13">Lipase helper protein</fullName>
    </alternativeName>
    <alternativeName>
        <fullName evidence="14">Lipase modulator</fullName>
    </alternativeName>
</protein>
<evidence type="ECO:0000256" key="13">
    <source>
        <dbReference type="ARBA" id="ARBA00030948"/>
    </source>
</evidence>
<proteinExistence type="inferred from homology"/>
<keyword evidence="18" id="KW-1185">Reference proteome</keyword>
<keyword evidence="11 16" id="KW-0472">Membrane</keyword>
<dbReference type="InterPro" id="IPR004961">
    <property type="entry name" value="Lipase_chaperone"/>
</dbReference>
<dbReference type="GO" id="GO:0016042">
    <property type="term" value="P:lipid catabolic process"/>
    <property type="evidence" value="ECO:0007669"/>
    <property type="project" value="UniProtKB-KW"/>
</dbReference>
<comment type="function">
    <text evidence="1">May be involved in the folding of the extracellular lipase during its passage through the periplasm.</text>
</comment>
<evidence type="ECO:0000256" key="4">
    <source>
        <dbReference type="ARBA" id="ARBA00019692"/>
    </source>
</evidence>
<evidence type="ECO:0000313" key="18">
    <source>
        <dbReference type="Proteomes" id="UP000292423"/>
    </source>
</evidence>
<gene>
    <name evidence="17" type="ORF">EV700_3128</name>
</gene>
<keyword evidence="6" id="KW-0997">Cell inner membrane</keyword>
<dbReference type="Proteomes" id="UP000292423">
    <property type="component" value="Unassembled WGS sequence"/>
</dbReference>
<evidence type="ECO:0000256" key="11">
    <source>
        <dbReference type="ARBA" id="ARBA00023136"/>
    </source>
</evidence>
<evidence type="ECO:0000256" key="8">
    <source>
        <dbReference type="ARBA" id="ARBA00022963"/>
    </source>
</evidence>
<evidence type="ECO:0000256" key="6">
    <source>
        <dbReference type="ARBA" id="ARBA00022519"/>
    </source>
</evidence>
<accession>A0A4Q7YK94</accession>
<keyword evidence="12" id="KW-0143">Chaperone</keyword>
<dbReference type="GO" id="GO:0006457">
    <property type="term" value="P:protein folding"/>
    <property type="evidence" value="ECO:0007669"/>
    <property type="project" value="InterPro"/>
</dbReference>
<dbReference type="Pfam" id="PF03280">
    <property type="entry name" value="Lipase_chap"/>
    <property type="match status" value="1"/>
</dbReference>
<keyword evidence="10" id="KW-0443">Lipid metabolism</keyword>
<evidence type="ECO:0000256" key="5">
    <source>
        <dbReference type="ARBA" id="ARBA00022475"/>
    </source>
</evidence>
<sequence length="344" mass="39268">MQSKRLWRAASLALIVISMGALLYMALHDPSSQPAPTQAAAPAASVQVHIAAPIYTSGPLSKLSADEQQLAQAMIERFGKKLQHPFWRIRAIESLMKVLQKKYPNDWKQRLRDLLKLFFPEDAAQLMATLDAYDSYNDWLKSMQGDRQFGSREERLQAVWDKRRQLFGQDADLIWAEEIKQEKVDAALKKLDGSGLPVAAKVDSYVKTLTEVYGQDALNPDKSHPVQMMEGFLTLDSVQGELRAQSPEQQRQTLRKLREGLGLKDDAIQRLEALDEQRQQRYSAGESYMTQRSALEKQYQGETLQLQLNALQNRLFGEEEAQFIRNEEASGYYRYKEKQVVGVN</sequence>
<feature type="transmembrane region" description="Helical" evidence="16">
    <location>
        <begin position="7"/>
        <end position="27"/>
    </location>
</feature>
<dbReference type="OrthoDB" id="318927at2"/>
<evidence type="ECO:0000256" key="7">
    <source>
        <dbReference type="ARBA" id="ARBA00022692"/>
    </source>
</evidence>
<keyword evidence="7 16" id="KW-0812">Transmembrane</keyword>
<evidence type="ECO:0000313" key="17">
    <source>
        <dbReference type="EMBL" id="RZU36915.1"/>
    </source>
</evidence>
<organism evidence="17 18">
    <name type="scientific">Fluviicoccus keumensis</name>
    <dbReference type="NCBI Taxonomy" id="1435465"/>
    <lineage>
        <taxon>Bacteria</taxon>
        <taxon>Pseudomonadati</taxon>
        <taxon>Pseudomonadota</taxon>
        <taxon>Gammaproteobacteria</taxon>
        <taxon>Moraxellales</taxon>
        <taxon>Moraxellaceae</taxon>
        <taxon>Fluviicoccus</taxon>
    </lineage>
</organism>
<evidence type="ECO:0000256" key="2">
    <source>
        <dbReference type="ARBA" id="ARBA00004383"/>
    </source>
</evidence>
<evidence type="ECO:0000256" key="16">
    <source>
        <dbReference type="SAM" id="Phobius"/>
    </source>
</evidence>
<name>A0A4Q7YK94_9GAMM</name>
<keyword evidence="8" id="KW-0442">Lipid degradation</keyword>
<dbReference type="EMBL" id="SHKX01000016">
    <property type="protein sequence ID" value="RZU36915.1"/>
    <property type="molecule type" value="Genomic_DNA"/>
</dbReference>
<dbReference type="SUPFAM" id="SSF158855">
    <property type="entry name" value="Lipase chaperone-like"/>
    <property type="match status" value="1"/>
</dbReference>
<dbReference type="GO" id="GO:0005886">
    <property type="term" value="C:plasma membrane"/>
    <property type="evidence" value="ECO:0007669"/>
    <property type="project" value="UniProtKB-SubCell"/>
</dbReference>
<keyword evidence="5" id="KW-1003">Cell membrane</keyword>
<evidence type="ECO:0000256" key="10">
    <source>
        <dbReference type="ARBA" id="ARBA00023098"/>
    </source>
</evidence>
<evidence type="ECO:0000256" key="9">
    <source>
        <dbReference type="ARBA" id="ARBA00022989"/>
    </source>
</evidence>
<dbReference type="RefSeq" id="WP_130415513.1">
    <property type="nucleotide sequence ID" value="NZ_SHKX01000016.1"/>
</dbReference>